<dbReference type="OrthoDB" id="420884at2759"/>
<evidence type="ECO:0000256" key="2">
    <source>
        <dbReference type="ARBA" id="ARBA00011056"/>
    </source>
</evidence>
<evidence type="ECO:0000256" key="5">
    <source>
        <dbReference type="ARBA" id="ARBA00022927"/>
    </source>
</evidence>
<keyword evidence="3" id="KW-0813">Transport</keyword>
<keyword evidence="6" id="KW-0811">Translocation</keyword>
<evidence type="ECO:0000256" key="6">
    <source>
        <dbReference type="ARBA" id="ARBA00023010"/>
    </source>
</evidence>
<keyword evidence="5" id="KW-0653">Protein transport</keyword>
<dbReference type="PANTHER" id="PTHR12960:SF0">
    <property type="entry name" value="MRNA EXPORT FACTOR GLE1"/>
    <property type="match status" value="1"/>
</dbReference>
<comment type="similarity">
    <text evidence="2">Belongs to the GLE1 family.</text>
</comment>
<dbReference type="InterPro" id="IPR012476">
    <property type="entry name" value="GLE1"/>
</dbReference>
<dbReference type="EMBL" id="CP000593">
    <property type="protein sequence ID" value="ABO99329.1"/>
    <property type="molecule type" value="Genomic_DNA"/>
</dbReference>
<dbReference type="OMA" id="DEYYDLM"/>
<dbReference type="STRING" id="436017.A4S662"/>
<evidence type="ECO:0000256" key="10">
    <source>
        <dbReference type="ARBA" id="ARBA00029983"/>
    </source>
</evidence>
<evidence type="ECO:0000256" key="11">
    <source>
        <dbReference type="SAM" id="MobiDB-lite"/>
    </source>
</evidence>
<comment type="subcellular location">
    <subcellularLocation>
        <location evidence="1">Nucleus</location>
        <location evidence="1">Nuclear pore complex</location>
    </subcellularLocation>
</comment>
<dbReference type="Proteomes" id="UP000001568">
    <property type="component" value="Chromosome 13"/>
</dbReference>
<keyword evidence="4" id="KW-0509">mRNA transport</keyword>
<dbReference type="Gene3D" id="1.25.40.510">
    <property type="entry name" value="GLE1-like"/>
    <property type="match status" value="1"/>
</dbReference>
<evidence type="ECO:0000313" key="13">
    <source>
        <dbReference type="Proteomes" id="UP000001568"/>
    </source>
</evidence>
<reference evidence="12 13" key="1">
    <citation type="journal article" date="2007" name="Proc. Natl. Acad. Sci. U.S.A.">
        <title>The tiny eukaryote Ostreococcus provides genomic insights into the paradox of plankton speciation.</title>
        <authorList>
            <person name="Palenik B."/>
            <person name="Grimwood J."/>
            <person name="Aerts A."/>
            <person name="Rouze P."/>
            <person name="Salamov A."/>
            <person name="Putnam N."/>
            <person name="Dupont C."/>
            <person name="Jorgensen R."/>
            <person name="Derelle E."/>
            <person name="Rombauts S."/>
            <person name="Zhou K."/>
            <person name="Otillar R."/>
            <person name="Merchant S.S."/>
            <person name="Podell S."/>
            <person name="Gaasterland T."/>
            <person name="Napoli C."/>
            <person name="Gendler K."/>
            <person name="Manuell A."/>
            <person name="Tai V."/>
            <person name="Vallon O."/>
            <person name="Piganeau G."/>
            <person name="Jancek S."/>
            <person name="Heijde M."/>
            <person name="Jabbari K."/>
            <person name="Bowler C."/>
            <person name="Lohr M."/>
            <person name="Robbens S."/>
            <person name="Werner G."/>
            <person name="Dubchak I."/>
            <person name="Pazour G.J."/>
            <person name="Ren Q."/>
            <person name="Paulsen I."/>
            <person name="Delwiche C."/>
            <person name="Schmutz J."/>
            <person name="Rokhsar D."/>
            <person name="Van de Peer Y."/>
            <person name="Moreau H."/>
            <person name="Grigoriev I.V."/>
        </authorList>
    </citation>
    <scope>NUCLEOTIDE SEQUENCE [LARGE SCALE GENOMIC DNA]</scope>
    <source>
        <strain evidence="12 13">CCE9901</strain>
    </source>
</reference>
<dbReference type="HOGENOM" id="CLU_024662_0_0_1"/>
<dbReference type="GO" id="GO:0000822">
    <property type="term" value="F:inositol hexakisphosphate binding"/>
    <property type="evidence" value="ECO:0007669"/>
    <property type="project" value="TreeGrafter"/>
</dbReference>
<dbReference type="GeneID" id="5005066"/>
<feature type="compositionally biased region" description="Basic and acidic residues" evidence="11">
    <location>
        <begin position="8"/>
        <end position="62"/>
    </location>
</feature>
<dbReference type="eggNOG" id="KOG2412">
    <property type="taxonomic scope" value="Eukaryota"/>
</dbReference>
<sequence>MRAVAADAEAKEAAERARVEEEKRRQEAEEAARKKAEEDAEAAKKRAEEEAKEKAREEEAKRKQAASDYVSGKATGEIPRVAAAAEALEQETNLAKTLVEARAMVAEYQSHPTAKLERRKLTNTIVVHVQQIAATKEQINKKSRDIMMLLVQLQEPQKTFALMSIAKKMLSQCDVQVAKLNRYAFALAEVAVSIAIDVPRFGVLLVALIHEVCVNAVPKYYPFVPGRYATDDEYYSLMGYVKNDEGTAFETTDSYVDRMTGSMLFYAAFLQVDAPNHPHGVDAAWRWLARLLNRCPPNRHTAVALDSFLKIAGFRMYAAYRGQFVKVLELIHREFLPKLDAKNDPDIRPVSSRIATYLQESLYTKSPEGRDMPNTDTSSHTF</sequence>
<gene>
    <name evidence="12" type="ORF">OSTLU_88888</name>
</gene>
<protein>
    <recommendedName>
        <fullName evidence="9">mRNA export factor GLE1</fullName>
    </recommendedName>
    <alternativeName>
        <fullName evidence="10">Nucleoporin GLE1</fullName>
    </alternativeName>
</protein>
<evidence type="ECO:0000256" key="9">
    <source>
        <dbReference type="ARBA" id="ARBA00026227"/>
    </source>
</evidence>
<evidence type="ECO:0000313" key="12">
    <source>
        <dbReference type="EMBL" id="ABO99329.1"/>
    </source>
</evidence>
<keyword evidence="8" id="KW-0539">Nucleus</keyword>
<dbReference type="GO" id="GO:0031369">
    <property type="term" value="F:translation initiation factor binding"/>
    <property type="evidence" value="ECO:0007669"/>
    <property type="project" value="TreeGrafter"/>
</dbReference>
<dbReference type="Pfam" id="PF07817">
    <property type="entry name" value="GLE1"/>
    <property type="match status" value="1"/>
</dbReference>
<evidence type="ECO:0000256" key="4">
    <source>
        <dbReference type="ARBA" id="ARBA00022816"/>
    </source>
</evidence>
<dbReference type="PANTHER" id="PTHR12960">
    <property type="entry name" value="GLE-1-RELATED"/>
    <property type="match status" value="1"/>
</dbReference>
<dbReference type="RefSeq" id="XP_001421036.1">
    <property type="nucleotide sequence ID" value="XM_001420999.1"/>
</dbReference>
<evidence type="ECO:0000256" key="7">
    <source>
        <dbReference type="ARBA" id="ARBA00023132"/>
    </source>
</evidence>
<dbReference type="GO" id="GO:0015031">
    <property type="term" value="P:protein transport"/>
    <property type="evidence" value="ECO:0007669"/>
    <property type="project" value="UniProtKB-KW"/>
</dbReference>
<feature type="region of interest" description="Disordered" evidence="11">
    <location>
        <begin position="1"/>
        <end position="71"/>
    </location>
</feature>
<accession>A4S662</accession>
<evidence type="ECO:0000256" key="8">
    <source>
        <dbReference type="ARBA" id="ARBA00023242"/>
    </source>
</evidence>
<name>A4S662_OSTLU</name>
<evidence type="ECO:0000256" key="1">
    <source>
        <dbReference type="ARBA" id="ARBA00004567"/>
    </source>
</evidence>
<dbReference type="GO" id="GO:0044614">
    <property type="term" value="C:nuclear pore cytoplasmic filaments"/>
    <property type="evidence" value="ECO:0007669"/>
    <property type="project" value="TreeGrafter"/>
</dbReference>
<evidence type="ECO:0000256" key="3">
    <source>
        <dbReference type="ARBA" id="ARBA00022448"/>
    </source>
</evidence>
<dbReference type="KEGG" id="olu:OSTLU_88888"/>
<dbReference type="GO" id="GO:0005543">
    <property type="term" value="F:phospholipid binding"/>
    <property type="evidence" value="ECO:0007669"/>
    <property type="project" value="TreeGrafter"/>
</dbReference>
<dbReference type="GO" id="GO:0005737">
    <property type="term" value="C:cytoplasm"/>
    <property type="evidence" value="ECO:0007669"/>
    <property type="project" value="TreeGrafter"/>
</dbReference>
<dbReference type="Gramene" id="ABO99329">
    <property type="protein sequence ID" value="ABO99329"/>
    <property type="gene ID" value="OSTLU_88888"/>
</dbReference>
<keyword evidence="7" id="KW-0906">Nuclear pore complex</keyword>
<organism evidence="12 13">
    <name type="scientific">Ostreococcus lucimarinus (strain CCE9901)</name>
    <dbReference type="NCBI Taxonomy" id="436017"/>
    <lineage>
        <taxon>Eukaryota</taxon>
        <taxon>Viridiplantae</taxon>
        <taxon>Chlorophyta</taxon>
        <taxon>Mamiellophyceae</taxon>
        <taxon>Mamiellales</taxon>
        <taxon>Bathycoccaceae</taxon>
        <taxon>Ostreococcus</taxon>
    </lineage>
</organism>
<dbReference type="AlphaFoldDB" id="A4S662"/>
<proteinExistence type="inferred from homology"/>
<dbReference type="GO" id="GO:0016973">
    <property type="term" value="P:poly(A)+ mRNA export from nucleus"/>
    <property type="evidence" value="ECO:0007669"/>
    <property type="project" value="InterPro"/>
</dbReference>
<keyword evidence="13" id="KW-1185">Reference proteome</keyword>
<dbReference type="InterPro" id="IPR038506">
    <property type="entry name" value="GLE1-like_sf"/>
</dbReference>